<keyword evidence="4" id="KW-1185">Reference proteome</keyword>
<comment type="caution">
    <text evidence="3">The sequence shown here is derived from an EMBL/GenBank/DDBJ whole genome shotgun (WGS) entry which is preliminary data.</text>
</comment>
<name>A0A8S9Y7F6_APOLU</name>
<evidence type="ECO:0000256" key="1">
    <source>
        <dbReference type="SAM" id="MobiDB-lite"/>
    </source>
</evidence>
<evidence type="ECO:0000256" key="2">
    <source>
        <dbReference type="SAM" id="Phobius"/>
    </source>
</evidence>
<feature type="region of interest" description="Disordered" evidence="1">
    <location>
        <begin position="60"/>
        <end position="88"/>
    </location>
</feature>
<accession>A0A8S9Y7F6</accession>
<feature type="compositionally biased region" description="Basic and acidic residues" evidence="1">
    <location>
        <begin position="66"/>
        <end position="79"/>
    </location>
</feature>
<reference evidence="3" key="1">
    <citation type="journal article" date="2021" name="Mol. Ecol. Resour.">
        <title>Apolygus lucorum genome provides insights into omnivorousness and mesophyll feeding.</title>
        <authorList>
            <person name="Liu Y."/>
            <person name="Liu H."/>
            <person name="Wang H."/>
            <person name="Huang T."/>
            <person name="Liu B."/>
            <person name="Yang B."/>
            <person name="Yin L."/>
            <person name="Li B."/>
            <person name="Zhang Y."/>
            <person name="Zhang S."/>
            <person name="Jiang F."/>
            <person name="Zhang X."/>
            <person name="Ren Y."/>
            <person name="Wang B."/>
            <person name="Wang S."/>
            <person name="Lu Y."/>
            <person name="Wu K."/>
            <person name="Fan W."/>
            <person name="Wang G."/>
        </authorList>
    </citation>
    <scope>NUCLEOTIDE SEQUENCE</scope>
    <source>
        <strain evidence="3">12Hb</strain>
    </source>
</reference>
<feature type="transmembrane region" description="Helical" evidence="2">
    <location>
        <begin position="254"/>
        <end position="275"/>
    </location>
</feature>
<dbReference type="EMBL" id="WIXP02000001">
    <property type="protein sequence ID" value="KAF6216256.1"/>
    <property type="molecule type" value="Genomic_DNA"/>
</dbReference>
<proteinExistence type="predicted"/>
<sequence length="306" mass="34442">MVTCEESSSYLLKVLTKIQRERLGLLDDQLGTNYNDVTDDDSNDYIYVNDADEASSMNNFYQSESDNSHDSTKGEETKNSHMLAHSKPGSSLPTDDLIYIYNDTIYLYKAPNSSVSLKHPIHQMQMFHPPDGKPHKGFIPNKMKLMHSSSDKHKDAVHNTNPDNLINMVITGDDEGDEMTKPPETSDGDEEEVEGYYYEYYPLDQIPPEFADTISMLAKPTKPIKPGMVTKPKKPMIPVKMVMKKKRKQPVGPLFKAMAVFVGTAVVFIVSILLLPRVKLVKAKSSSFDFNELPGQTSLLAQELWS</sequence>
<protein>
    <submittedName>
        <fullName evidence="3">Uncharacterized protein</fullName>
    </submittedName>
</protein>
<dbReference type="OrthoDB" id="6619305at2759"/>
<dbReference type="Proteomes" id="UP000466442">
    <property type="component" value="Linkage Group LG1"/>
</dbReference>
<evidence type="ECO:0000313" key="3">
    <source>
        <dbReference type="EMBL" id="KAF6216256.1"/>
    </source>
</evidence>
<dbReference type="AlphaFoldDB" id="A0A8S9Y7F6"/>
<organism evidence="3 4">
    <name type="scientific">Apolygus lucorum</name>
    <name type="common">Small green plant bug</name>
    <name type="synonym">Lygocoris lucorum</name>
    <dbReference type="NCBI Taxonomy" id="248454"/>
    <lineage>
        <taxon>Eukaryota</taxon>
        <taxon>Metazoa</taxon>
        <taxon>Ecdysozoa</taxon>
        <taxon>Arthropoda</taxon>
        <taxon>Hexapoda</taxon>
        <taxon>Insecta</taxon>
        <taxon>Pterygota</taxon>
        <taxon>Neoptera</taxon>
        <taxon>Paraneoptera</taxon>
        <taxon>Hemiptera</taxon>
        <taxon>Heteroptera</taxon>
        <taxon>Panheteroptera</taxon>
        <taxon>Cimicomorpha</taxon>
        <taxon>Miridae</taxon>
        <taxon>Mirini</taxon>
        <taxon>Apolygus</taxon>
    </lineage>
</organism>
<keyword evidence="2" id="KW-1133">Transmembrane helix</keyword>
<keyword evidence="2" id="KW-0472">Membrane</keyword>
<evidence type="ECO:0000313" key="4">
    <source>
        <dbReference type="Proteomes" id="UP000466442"/>
    </source>
</evidence>
<keyword evidence="2" id="KW-0812">Transmembrane</keyword>
<gene>
    <name evidence="3" type="ORF">GE061_000596</name>
</gene>